<reference evidence="4" key="1">
    <citation type="submission" date="2022-10" db="EMBL/GenBank/DDBJ databases">
        <title>Determination and structural analysis of whole genome sequence of Sarocladium strictum F4-1.</title>
        <authorList>
            <person name="Hu L."/>
            <person name="Jiang Y."/>
        </authorList>
    </citation>
    <scope>NUCLEOTIDE SEQUENCE</scope>
    <source>
        <strain evidence="4">F4-1</strain>
    </source>
</reference>
<sequence length="216" mass="24312">MAASDLLPTLLSTITTHILPLTTTAISQGSKVFGASILSAKDLTPFTTSTNNERISPLLHGEVNCIQEFFTKSFPDPSTRPNPRTDCIFLATHEPCSLCLSAIAWSGFKEVYFLFTHEDSKQRFSIPHDINILEEVFRVKATGETEEELKARPLYNRDNKFFKAKPFIELAEEIESEAEREKLVAEIERVKNLYDGLNETYQQGKSSGTTTSSIWK</sequence>
<organism evidence="4 5">
    <name type="scientific">Sarocladium strictum</name>
    <name type="common">Black bundle disease fungus</name>
    <name type="synonym">Acremonium strictum</name>
    <dbReference type="NCBI Taxonomy" id="5046"/>
    <lineage>
        <taxon>Eukaryota</taxon>
        <taxon>Fungi</taxon>
        <taxon>Dikarya</taxon>
        <taxon>Ascomycota</taxon>
        <taxon>Pezizomycotina</taxon>
        <taxon>Sordariomycetes</taxon>
        <taxon>Hypocreomycetidae</taxon>
        <taxon>Hypocreales</taxon>
        <taxon>Sarocladiaceae</taxon>
        <taxon>Sarocladium</taxon>
    </lineage>
</organism>
<evidence type="ECO:0000259" key="2">
    <source>
        <dbReference type="PROSITE" id="PS51747"/>
    </source>
</evidence>
<name>A0AA39GC33_SARSR</name>
<dbReference type="EMBL" id="JAPDFR010000009">
    <property type="protein sequence ID" value="KAK0383829.1"/>
    <property type="molecule type" value="Genomic_DNA"/>
</dbReference>
<dbReference type="GO" id="GO:0006139">
    <property type="term" value="P:nucleobase-containing compound metabolic process"/>
    <property type="evidence" value="ECO:0007669"/>
    <property type="project" value="UniProtKB-ARBA"/>
</dbReference>
<protein>
    <recommendedName>
        <fullName evidence="2">CMP/dCMP-type deaminase domain-containing protein</fullName>
    </recommendedName>
</protein>
<dbReference type="EMBL" id="JAPDFR010000009">
    <property type="protein sequence ID" value="KAK0382857.1"/>
    <property type="molecule type" value="Genomic_DNA"/>
</dbReference>
<comment type="caution">
    <text evidence="4">The sequence shown here is derived from an EMBL/GenBank/DDBJ whole genome shotgun (WGS) entry which is preliminary data.</text>
</comment>
<keyword evidence="5" id="KW-1185">Reference proteome</keyword>
<feature type="coiled-coil region" evidence="1">
    <location>
        <begin position="168"/>
        <end position="200"/>
    </location>
</feature>
<dbReference type="PROSITE" id="PS51747">
    <property type="entry name" value="CYT_DCMP_DEAMINASES_2"/>
    <property type="match status" value="1"/>
</dbReference>
<feature type="domain" description="CMP/dCMP-type deaminase" evidence="2">
    <location>
        <begin position="13"/>
        <end position="127"/>
    </location>
</feature>
<proteinExistence type="predicted"/>
<dbReference type="Pfam" id="PF00383">
    <property type="entry name" value="dCMP_cyt_deam_1"/>
    <property type="match status" value="1"/>
</dbReference>
<evidence type="ECO:0000313" key="4">
    <source>
        <dbReference type="EMBL" id="KAK0383829.1"/>
    </source>
</evidence>
<dbReference type="GO" id="GO:0003824">
    <property type="term" value="F:catalytic activity"/>
    <property type="evidence" value="ECO:0007669"/>
    <property type="project" value="InterPro"/>
</dbReference>
<dbReference type="AlphaFoldDB" id="A0AA39GC33"/>
<accession>A0AA39GC33</accession>
<dbReference type="Gene3D" id="3.40.140.10">
    <property type="entry name" value="Cytidine Deaminase, domain 2"/>
    <property type="match status" value="1"/>
</dbReference>
<dbReference type="InterPro" id="IPR016193">
    <property type="entry name" value="Cytidine_deaminase-like"/>
</dbReference>
<evidence type="ECO:0000256" key="1">
    <source>
        <dbReference type="SAM" id="Coils"/>
    </source>
</evidence>
<gene>
    <name evidence="3" type="ORF">NLU13_8773</name>
    <name evidence="4" type="ORF">NLU13_9740</name>
</gene>
<dbReference type="SUPFAM" id="SSF53927">
    <property type="entry name" value="Cytidine deaminase-like"/>
    <property type="match status" value="1"/>
</dbReference>
<dbReference type="InterPro" id="IPR002125">
    <property type="entry name" value="CMP_dCMP_dom"/>
</dbReference>
<keyword evidence="1" id="KW-0175">Coiled coil</keyword>
<evidence type="ECO:0000313" key="3">
    <source>
        <dbReference type="EMBL" id="KAK0382857.1"/>
    </source>
</evidence>
<dbReference type="Proteomes" id="UP001175261">
    <property type="component" value="Unassembled WGS sequence"/>
</dbReference>
<evidence type="ECO:0000313" key="5">
    <source>
        <dbReference type="Proteomes" id="UP001175261"/>
    </source>
</evidence>